<name>A0ABD1Z729_9MARC</name>
<evidence type="ECO:0000313" key="2">
    <source>
        <dbReference type="EMBL" id="KAL2643589.1"/>
    </source>
</evidence>
<feature type="transmembrane region" description="Helical" evidence="1">
    <location>
        <begin position="216"/>
        <end position="236"/>
    </location>
</feature>
<evidence type="ECO:0000313" key="3">
    <source>
        <dbReference type="Proteomes" id="UP001605036"/>
    </source>
</evidence>
<evidence type="ECO:0000256" key="1">
    <source>
        <dbReference type="SAM" id="Phobius"/>
    </source>
</evidence>
<protein>
    <submittedName>
        <fullName evidence="2">Uncharacterized protein</fullName>
    </submittedName>
</protein>
<feature type="transmembrane region" description="Helical" evidence="1">
    <location>
        <begin position="257"/>
        <end position="282"/>
    </location>
</feature>
<organism evidence="2 3">
    <name type="scientific">Riccia fluitans</name>
    <dbReference type="NCBI Taxonomy" id="41844"/>
    <lineage>
        <taxon>Eukaryota</taxon>
        <taxon>Viridiplantae</taxon>
        <taxon>Streptophyta</taxon>
        <taxon>Embryophyta</taxon>
        <taxon>Marchantiophyta</taxon>
        <taxon>Marchantiopsida</taxon>
        <taxon>Marchantiidae</taxon>
        <taxon>Marchantiales</taxon>
        <taxon>Ricciaceae</taxon>
        <taxon>Riccia</taxon>
    </lineage>
</organism>
<keyword evidence="1" id="KW-0812">Transmembrane</keyword>
<feature type="transmembrane region" description="Helical" evidence="1">
    <location>
        <begin position="73"/>
        <end position="92"/>
    </location>
</feature>
<dbReference type="EMBL" id="JBHFFA010000002">
    <property type="protein sequence ID" value="KAL2643589.1"/>
    <property type="molecule type" value="Genomic_DNA"/>
</dbReference>
<reference evidence="2 3" key="1">
    <citation type="submission" date="2024-09" db="EMBL/GenBank/DDBJ databases">
        <title>Chromosome-scale assembly of Riccia fluitans.</title>
        <authorList>
            <person name="Paukszto L."/>
            <person name="Sawicki J."/>
            <person name="Karawczyk K."/>
            <person name="Piernik-Szablinska J."/>
            <person name="Szczecinska M."/>
            <person name="Mazdziarz M."/>
        </authorList>
    </citation>
    <scope>NUCLEOTIDE SEQUENCE [LARGE SCALE GENOMIC DNA]</scope>
    <source>
        <strain evidence="2">Rf_01</strain>
        <tissue evidence="2">Aerial parts of the thallus</tissue>
    </source>
</reference>
<proteinExistence type="predicted"/>
<feature type="transmembrane region" description="Helical" evidence="1">
    <location>
        <begin position="135"/>
        <end position="154"/>
    </location>
</feature>
<dbReference type="PANTHER" id="PTHR33133">
    <property type="entry name" value="OS08G0107100 PROTEIN-RELATED"/>
    <property type="match status" value="1"/>
</dbReference>
<dbReference type="AlphaFoldDB" id="A0ABD1Z729"/>
<gene>
    <name evidence="2" type="ORF">R1flu_011176</name>
</gene>
<accession>A0ABD1Z729</accession>
<keyword evidence="3" id="KW-1185">Reference proteome</keyword>
<sequence>MGKHQRNMSELGPLGIIRETVAICYDNVETLVWIHLTMVLPAMIAIMASGQLLDLANQGFGPGSSAVGPTSPLKLIILVTVYMVILLINLAISIASIGALFYTVGCCYTGMTVTYTEVMHSLPKVWGRLLVTGLWGFLVACVAIFINAVINLGISTFLASKPLIEIPLIVIMSLLVLVFCFYFGTILQVANGVTTLEENYGLSAISKAEKLLRERWWTALGLFLIYVVPLGALAYADDCSKKYLDWGEHETIKKMVVQVLLVLVNSLMLQWSTLSGGVFYVACKAFHHESIVLYVSLDYHNLERYSTSPLDSTLHLEKEDSGYLEPRPSFGRAALSGRDIQDHFEAVLARAGPYKQISSVSSVDELEVSVDVDIPPELTSWKPGSNSRYR</sequence>
<feature type="transmembrane region" description="Helical" evidence="1">
    <location>
        <begin position="99"/>
        <end position="115"/>
    </location>
</feature>
<keyword evidence="1" id="KW-1133">Transmembrane helix</keyword>
<dbReference type="PANTHER" id="PTHR33133:SF1">
    <property type="entry name" value="EXPRESSED PROTEIN-RELATED"/>
    <property type="match status" value="1"/>
</dbReference>
<keyword evidence="1" id="KW-0472">Membrane</keyword>
<feature type="transmembrane region" description="Helical" evidence="1">
    <location>
        <begin position="31"/>
        <end position="53"/>
    </location>
</feature>
<comment type="caution">
    <text evidence="2">The sequence shown here is derived from an EMBL/GenBank/DDBJ whole genome shotgun (WGS) entry which is preliminary data.</text>
</comment>
<dbReference type="Proteomes" id="UP001605036">
    <property type="component" value="Unassembled WGS sequence"/>
</dbReference>
<feature type="transmembrane region" description="Helical" evidence="1">
    <location>
        <begin position="166"/>
        <end position="190"/>
    </location>
</feature>